<dbReference type="AlphaFoldDB" id="A0A6B8RYB2"/>
<sequence>MNSYEADSNQLLNELQALDFALVELTLYLGSHPYDENAIKQHNELAEKRHATRNVLENHNRESSTSEDSDSSGWRWSLTPWPWHV</sequence>
<feature type="domain" description="Protein CotJB" evidence="2">
    <location>
        <begin position="10"/>
        <end position="83"/>
    </location>
</feature>
<accession>A0A6B8RYB2</accession>
<keyword evidence="4" id="KW-1185">Reference proteome</keyword>
<reference evidence="4" key="1">
    <citation type="submission" date="2018-11" db="EMBL/GenBank/DDBJ databases">
        <title>Complete genome sequence of Paenibacillus sp. ML311-T8.</title>
        <authorList>
            <person name="Nam Y.-D."/>
            <person name="Kang J."/>
            <person name="Chung W.-H."/>
            <person name="Park Y.S."/>
        </authorList>
    </citation>
    <scope>NUCLEOTIDE SEQUENCE [LARGE SCALE GENOMIC DNA]</scope>
    <source>
        <strain evidence="4">ML311-T8</strain>
    </source>
</reference>
<dbReference type="PIRSF" id="PIRSF010606">
    <property type="entry name" value="Spore_coat_CotJB"/>
    <property type="match status" value="1"/>
</dbReference>
<dbReference type="OrthoDB" id="9804099at2"/>
<keyword evidence="3" id="KW-0167">Capsid protein</keyword>
<evidence type="ECO:0000259" key="2">
    <source>
        <dbReference type="Pfam" id="PF12652"/>
    </source>
</evidence>
<dbReference type="KEGG" id="ppsc:EHS13_13315"/>
<keyword evidence="3" id="KW-0946">Virion</keyword>
<dbReference type="Pfam" id="PF12652">
    <property type="entry name" value="CotJB"/>
    <property type="match status" value="1"/>
</dbReference>
<proteinExistence type="predicted"/>
<gene>
    <name evidence="3" type="ORF">EHS13_13315</name>
</gene>
<evidence type="ECO:0000313" key="3">
    <source>
        <dbReference type="EMBL" id="QGR00077.1"/>
    </source>
</evidence>
<dbReference type="Proteomes" id="UP000426246">
    <property type="component" value="Chromosome"/>
</dbReference>
<evidence type="ECO:0000313" key="4">
    <source>
        <dbReference type="Proteomes" id="UP000426246"/>
    </source>
</evidence>
<organism evidence="3 4">
    <name type="scientific">Paenibacillus psychroresistens</name>
    <dbReference type="NCBI Taxonomy" id="1778678"/>
    <lineage>
        <taxon>Bacteria</taxon>
        <taxon>Bacillati</taxon>
        <taxon>Bacillota</taxon>
        <taxon>Bacilli</taxon>
        <taxon>Bacillales</taxon>
        <taxon>Paenibacillaceae</taxon>
        <taxon>Paenibacillus</taxon>
    </lineage>
</organism>
<dbReference type="EMBL" id="CP034235">
    <property type="protein sequence ID" value="QGR00077.1"/>
    <property type="molecule type" value="Genomic_DNA"/>
</dbReference>
<dbReference type="InterPro" id="IPR024207">
    <property type="entry name" value="CotJB_dom"/>
</dbReference>
<feature type="region of interest" description="Disordered" evidence="1">
    <location>
        <begin position="42"/>
        <end position="85"/>
    </location>
</feature>
<name>A0A6B8RYB2_9BACL</name>
<dbReference type="InterPro" id="IPR016571">
    <property type="entry name" value="Spore_coat_assembly_CotJB"/>
</dbReference>
<evidence type="ECO:0000256" key="1">
    <source>
        <dbReference type="SAM" id="MobiDB-lite"/>
    </source>
</evidence>
<protein>
    <submittedName>
        <fullName evidence="3">Spore coat protein CotJB</fullName>
    </submittedName>
</protein>